<dbReference type="InterPro" id="IPR036890">
    <property type="entry name" value="HATPase_C_sf"/>
</dbReference>
<keyword evidence="7" id="KW-0812">Transmembrane</keyword>
<keyword evidence="3" id="KW-0808">Transferase</keyword>
<dbReference type="Proteomes" id="UP001254257">
    <property type="component" value="Unassembled WGS sequence"/>
</dbReference>
<dbReference type="EC" id="2.7.13.3" evidence="2"/>
<accession>A0ABU3S973</accession>
<evidence type="ECO:0000256" key="6">
    <source>
        <dbReference type="SAM" id="Coils"/>
    </source>
</evidence>
<evidence type="ECO:0000256" key="7">
    <source>
        <dbReference type="SAM" id="Phobius"/>
    </source>
</evidence>
<evidence type="ECO:0000256" key="5">
    <source>
        <dbReference type="ARBA" id="ARBA00023012"/>
    </source>
</evidence>
<feature type="coiled-coil region" evidence="6">
    <location>
        <begin position="204"/>
        <end position="248"/>
    </location>
</feature>
<dbReference type="GO" id="GO:0016301">
    <property type="term" value="F:kinase activity"/>
    <property type="evidence" value="ECO:0007669"/>
    <property type="project" value="UniProtKB-KW"/>
</dbReference>
<keyword evidence="4 8" id="KW-0418">Kinase</keyword>
<keyword evidence="6" id="KW-0175">Coiled coil</keyword>
<keyword evidence="7" id="KW-0472">Membrane</keyword>
<keyword evidence="5" id="KW-0902">Two-component regulatory system</keyword>
<comment type="catalytic activity">
    <reaction evidence="1">
        <text>ATP + protein L-histidine = ADP + protein N-phospho-L-histidine.</text>
        <dbReference type="EC" id="2.7.13.3"/>
    </reaction>
</comment>
<organism evidence="8 9">
    <name type="scientific">Bosea rubneri</name>
    <dbReference type="NCBI Taxonomy" id="3075434"/>
    <lineage>
        <taxon>Bacteria</taxon>
        <taxon>Pseudomonadati</taxon>
        <taxon>Pseudomonadota</taxon>
        <taxon>Alphaproteobacteria</taxon>
        <taxon>Hyphomicrobiales</taxon>
        <taxon>Boseaceae</taxon>
        <taxon>Bosea</taxon>
    </lineage>
</organism>
<dbReference type="SUPFAM" id="SSF55874">
    <property type="entry name" value="ATPase domain of HSP90 chaperone/DNA topoisomerase II/histidine kinase"/>
    <property type="match status" value="1"/>
</dbReference>
<dbReference type="PANTHER" id="PTHR24421">
    <property type="entry name" value="NITRATE/NITRITE SENSOR PROTEIN NARX-RELATED"/>
    <property type="match status" value="1"/>
</dbReference>
<evidence type="ECO:0000313" key="8">
    <source>
        <dbReference type="EMBL" id="MDU0341318.1"/>
    </source>
</evidence>
<evidence type="ECO:0000256" key="1">
    <source>
        <dbReference type="ARBA" id="ARBA00000085"/>
    </source>
</evidence>
<keyword evidence="9" id="KW-1185">Reference proteome</keyword>
<sequence>MSAQFLVAGGLLLLVAMLFAGYVISTLVARSTINHKAAATALFMQSLVAPFTDELASAGHLSPASSARLDALLSSEQLKDRFPYFEIWKPDGTVAYSNSTQIIGQRFPRSAGLSRALKGEVVADYADLRAGEHRVRDIDTPFLEIYSPIRSGVEGHILGVAEIHEFTQPLQQDLANVRWGSWLVVAGSTLAIMLGLYGIVRRGSRTIEAQHTALEARIAEAERLAMLNQSLRERLQRASARVAELNEQFIRTVGAELHDGPAQLVGFSKLKLDEISAASNSATRGRLVQHLGTVLSQALHEIRTIAKGLLLPDLAGLPLQDVVTRAVSAHEARTNVQVALAIDAVDIEVSDAVRACVFRFVQEGLNNAFRHAAGASQYVSSTLSGTLLSVAVANDAAAVQHDAVERDRDRLGLQGLRHRIESLGGAFAAEFRQSGETRISMSLELVGGLLEH</sequence>
<dbReference type="EMBL" id="JAWDID010000022">
    <property type="protein sequence ID" value="MDU0341318.1"/>
    <property type="molecule type" value="Genomic_DNA"/>
</dbReference>
<evidence type="ECO:0000256" key="2">
    <source>
        <dbReference type="ARBA" id="ARBA00012438"/>
    </source>
</evidence>
<evidence type="ECO:0000256" key="3">
    <source>
        <dbReference type="ARBA" id="ARBA00022679"/>
    </source>
</evidence>
<evidence type="ECO:0000256" key="4">
    <source>
        <dbReference type="ARBA" id="ARBA00022777"/>
    </source>
</evidence>
<evidence type="ECO:0000313" key="9">
    <source>
        <dbReference type="Proteomes" id="UP001254257"/>
    </source>
</evidence>
<name>A0ABU3S973_9HYPH</name>
<keyword evidence="7" id="KW-1133">Transmembrane helix</keyword>
<feature type="transmembrane region" description="Helical" evidence="7">
    <location>
        <begin position="179"/>
        <end position="200"/>
    </location>
</feature>
<dbReference type="PANTHER" id="PTHR24421:SF10">
    <property type="entry name" value="NITRATE_NITRITE SENSOR PROTEIN NARQ"/>
    <property type="match status" value="1"/>
</dbReference>
<gene>
    <name evidence="8" type="ORF">RKE40_15570</name>
</gene>
<comment type="caution">
    <text evidence="8">The sequence shown here is derived from an EMBL/GenBank/DDBJ whole genome shotgun (WGS) entry which is preliminary data.</text>
</comment>
<reference evidence="8 9" key="1">
    <citation type="submission" date="2023-09" db="EMBL/GenBank/DDBJ databases">
        <title>Whole genome shotgun sequencing (WGS) of Bosea sp. ZW T0_25, isolated from stored onions (Allium cepa).</title>
        <authorList>
            <person name="Stoll D.A."/>
            <person name="Huch M."/>
        </authorList>
    </citation>
    <scope>NUCLEOTIDE SEQUENCE [LARGE SCALE GENOMIC DNA]</scope>
    <source>
        <strain evidence="8 9">ZW T0_25</strain>
    </source>
</reference>
<proteinExistence type="predicted"/>
<protein>
    <recommendedName>
        <fullName evidence="2">histidine kinase</fullName>
        <ecNumber evidence="2">2.7.13.3</ecNumber>
    </recommendedName>
</protein>
<dbReference type="Gene3D" id="3.30.565.10">
    <property type="entry name" value="Histidine kinase-like ATPase, C-terminal domain"/>
    <property type="match status" value="1"/>
</dbReference>
<dbReference type="InterPro" id="IPR050482">
    <property type="entry name" value="Sensor_HK_TwoCompSys"/>
</dbReference>
<dbReference type="RefSeq" id="WP_316019145.1">
    <property type="nucleotide sequence ID" value="NZ_JAWDID010000022.1"/>
</dbReference>